<evidence type="ECO:0000313" key="3">
    <source>
        <dbReference type="Proteomes" id="UP000032614"/>
    </source>
</evidence>
<reference evidence="2 3" key="1">
    <citation type="journal article" date="2015" name="Genome Announc.">
        <title>Complete genome sequences for 59 burkholderia isolates, both pathogenic and near neighbor.</title>
        <authorList>
            <person name="Johnson S.L."/>
            <person name="Bishop-Lilly K.A."/>
            <person name="Ladner J.T."/>
            <person name="Daligault H.E."/>
            <person name="Davenport K.W."/>
            <person name="Jaissle J."/>
            <person name="Frey K.G."/>
            <person name="Koroleva G.I."/>
            <person name="Bruce D.C."/>
            <person name="Coyne S.R."/>
            <person name="Broomall S.M."/>
            <person name="Li P.E."/>
            <person name="Teshima H."/>
            <person name="Gibbons H.S."/>
            <person name="Palacios G.F."/>
            <person name="Rosenzweig C.N."/>
            <person name="Redden C.L."/>
            <person name="Xu Y."/>
            <person name="Minogue T.D."/>
            <person name="Chain P.S."/>
        </authorList>
    </citation>
    <scope>NUCLEOTIDE SEQUENCE [LARGE SCALE GENOMIC DNA]</scope>
    <source>
        <strain evidence="2 3">ATCC BAA-463</strain>
    </source>
</reference>
<gene>
    <name evidence="2" type="ORF">OI25_7194</name>
</gene>
<feature type="signal peptide" evidence="1">
    <location>
        <begin position="1"/>
        <end position="18"/>
    </location>
</feature>
<organism evidence="2 3">
    <name type="scientific">Paraburkholderia fungorum</name>
    <dbReference type="NCBI Taxonomy" id="134537"/>
    <lineage>
        <taxon>Bacteria</taxon>
        <taxon>Pseudomonadati</taxon>
        <taxon>Pseudomonadota</taxon>
        <taxon>Betaproteobacteria</taxon>
        <taxon>Burkholderiales</taxon>
        <taxon>Burkholderiaceae</taxon>
        <taxon>Paraburkholderia</taxon>
    </lineage>
</organism>
<dbReference type="EMBL" id="CP010025">
    <property type="protein sequence ID" value="AJZ56968.1"/>
    <property type="molecule type" value="Genomic_DNA"/>
</dbReference>
<dbReference type="Proteomes" id="UP000032614">
    <property type="component" value="Chromosome 3"/>
</dbReference>
<evidence type="ECO:0008006" key="4">
    <source>
        <dbReference type="Google" id="ProtNLM"/>
    </source>
</evidence>
<dbReference type="AlphaFoldDB" id="A0AAU8ST80"/>
<evidence type="ECO:0000313" key="2">
    <source>
        <dbReference type="EMBL" id="AJZ56968.1"/>
    </source>
</evidence>
<dbReference type="RefSeq" id="WP_082094192.1">
    <property type="nucleotide sequence ID" value="NZ_CP010025.1"/>
</dbReference>
<evidence type="ECO:0000256" key="1">
    <source>
        <dbReference type="SAM" id="SignalP"/>
    </source>
</evidence>
<proteinExistence type="predicted"/>
<dbReference type="GeneID" id="66520932"/>
<sequence length="66" mass="7017">MQNLLILLLAAGSSSLCACTAQPQVHAERTRSVIVVQQPRGEPGDFTVCPDGRVLVYPVAHPKSCS</sequence>
<keyword evidence="1" id="KW-0732">Signal</keyword>
<dbReference type="KEGG" id="bfn:OI25_7194"/>
<name>A0AAU8ST80_9BURK</name>
<accession>A0AAU8ST80</accession>
<feature type="chain" id="PRO_5043863062" description="Lipoprotein" evidence="1">
    <location>
        <begin position="19"/>
        <end position="66"/>
    </location>
</feature>
<protein>
    <recommendedName>
        <fullName evidence="4">Lipoprotein</fullName>
    </recommendedName>
</protein>